<evidence type="ECO:0000256" key="1">
    <source>
        <dbReference type="ARBA" id="ARBA00001947"/>
    </source>
</evidence>
<comment type="similarity">
    <text evidence="5">Belongs to the metallo-dependent hydrolases superfamily. DHOase family. Class I DHOase subfamily.</text>
</comment>
<name>A0A378NQN2_9FIRM</name>
<dbReference type="Pfam" id="PF01979">
    <property type="entry name" value="Amidohydro_1"/>
    <property type="match status" value="1"/>
</dbReference>
<dbReference type="RefSeq" id="WP_115151204.1">
    <property type="nucleotide sequence ID" value="NZ_UGPP01000001.1"/>
</dbReference>
<dbReference type="FunFam" id="3.20.20.140:FF:000174">
    <property type="entry name" value="Dihydropyrimidinase-related protein 2"/>
    <property type="match status" value="1"/>
</dbReference>
<evidence type="ECO:0000256" key="5">
    <source>
        <dbReference type="ARBA" id="ARBA00010286"/>
    </source>
</evidence>
<evidence type="ECO:0000256" key="6">
    <source>
        <dbReference type="ARBA" id="ARBA00010368"/>
    </source>
</evidence>
<dbReference type="NCBIfam" id="TIGR03178">
    <property type="entry name" value="allantoinase"/>
    <property type="match status" value="1"/>
</dbReference>
<evidence type="ECO:0000256" key="8">
    <source>
        <dbReference type="ARBA" id="ARBA00012863"/>
    </source>
</evidence>
<protein>
    <recommendedName>
        <fullName evidence="8">allantoinase</fullName>
        <ecNumber evidence="8">3.5.2.5</ecNumber>
    </recommendedName>
</protein>
<dbReference type="SUPFAM" id="SSF51556">
    <property type="entry name" value="Metallo-dependent hydrolases"/>
    <property type="match status" value="1"/>
</dbReference>
<evidence type="ECO:0000256" key="9">
    <source>
        <dbReference type="ARBA" id="ARBA00022723"/>
    </source>
</evidence>
<dbReference type="GO" id="GO:0006145">
    <property type="term" value="P:purine nucleobase catabolic process"/>
    <property type="evidence" value="ECO:0007669"/>
    <property type="project" value="TreeGrafter"/>
</dbReference>
<comment type="similarity">
    <text evidence="4">Belongs to the metallo-dependent hydrolases superfamily. Hydantoinase/dihydropyrimidinase family.</text>
</comment>
<evidence type="ECO:0000313" key="13">
    <source>
        <dbReference type="EMBL" id="STY70662.1"/>
    </source>
</evidence>
<comment type="similarity">
    <text evidence="6">Belongs to the metallo-dependent hydrolases superfamily. Allantoinase family.</text>
</comment>
<dbReference type="GO" id="GO:0008270">
    <property type="term" value="F:zinc ion binding"/>
    <property type="evidence" value="ECO:0007669"/>
    <property type="project" value="InterPro"/>
</dbReference>
<dbReference type="SMR" id="A0A378NQN2"/>
<accession>A0A378NQN2</accession>
<dbReference type="InterPro" id="IPR050138">
    <property type="entry name" value="DHOase/Allantoinase_Hydrolase"/>
</dbReference>
<sequence>MYDLALKNGFIVNENEIYLGNIYIQDEKIVEISLADKPATEVYDVSGKYLLPGCIDTHCHFRDPGATAKEDFTTGTQAAIAGGVTTVFDMPNTNPSVLNEQDLLQKANYFAPKAFADYGIWGLSLGEINLGDLPKLCEAGASAVKFFWGYAINAKTKALIYNYNPKDEDIIPPLGDGEVYEIFEQMAKTGKIIAIHAENIELIQTLTKRLQQSGKKDYEALIQSRPALAEALTIQTASLLAKATGARLHILHLTSKMGMEAVAQAKANGVNITAETCPQYLFLSAKDYDSVGPMMKVYPVIKHEEDRLALWQGLKNGTIDFIASDHAPHIISEKQGDLFSIPAGMCGVETMLPLMLNEVNNGHITLPFLVKVMAKNVADIYNLPNKGNLEIGKDADIVVVDMNKVDTIENEKLHSKQPLTAFAGRKIKGWPIKTFLRGQLVVDNNKICQDKACGKWIK</sequence>
<evidence type="ECO:0000256" key="11">
    <source>
        <dbReference type="ARBA" id="ARBA00022833"/>
    </source>
</evidence>
<evidence type="ECO:0000313" key="14">
    <source>
        <dbReference type="Proteomes" id="UP000255234"/>
    </source>
</evidence>
<dbReference type="GO" id="GO:0050897">
    <property type="term" value="F:cobalt ion binding"/>
    <property type="evidence" value="ECO:0007669"/>
    <property type="project" value="InterPro"/>
</dbReference>
<dbReference type="InterPro" id="IPR002195">
    <property type="entry name" value="Dihydroorotase_CS"/>
</dbReference>
<evidence type="ECO:0000259" key="12">
    <source>
        <dbReference type="Pfam" id="PF01979"/>
    </source>
</evidence>
<evidence type="ECO:0000256" key="4">
    <source>
        <dbReference type="ARBA" id="ARBA00008829"/>
    </source>
</evidence>
<comment type="subunit">
    <text evidence="7">Homotetramer.</text>
</comment>
<comment type="function">
    <text evidence="2">Catalyzes the reversible cyclization of carbamoyl aspartate to dihydroorotate.</text>
</comment>
<dbReference type="GO" id="GO:0004038">
    <property type="term" value="F:allantoinase activity"/>
    <property type="evidence" value="ECO:0007669"/>
    <property type="project" value="UniProtKB-EC"/>
</dbReference>
<keyword evidence="10 13" id="KW-0378">Hydrolase</keyword>
<reference evidence="13 14" key="1">
    <citation type="submission" date="2018-06" db="EMBL/GenBank/DDBJ databases">
        <authorList>
            <consortium name="Pathogen Informatics"/>
            <person name="Doyle S."/>
        </authorList>
    </citation>
    <scope>NUCLEOTIDE SEQUENCE [LARGE SCALE GENOMIC DNA]</scope>
    <source>
        <strain evidence="13 14">NCTC10571</strain>
    </source>
</reference>
<dbReference type="NCBIfam" id="TIGR00857">
    <property type="entry name" value="pyrC_multi"/>
    <property type="match status" value="1"/>
</dbReference>
<evidence type="ECO:0000256" key="10">
    <source>
        <dbReference type="ARBA" id="ARBA00022801"/>
    </source>
</evidence>
<proteinExistence type="inferred from homology"/>
<comment type="pathway">
    <text evidence="3">Nitrogen metabolism; (S)-allantoin degradation; allantoate from (S)-allantoin: step 1/1.</text>
</comment>
<evidence type="ECO:0000256" key="7">
    <source>
        <dbReference type="ARBA" id="ARBA00011881"/>
    </source>
</evidence>
<dbReference type="PANTHER" id="PTHR43668">
    <property type="entry name" value="ALLANTOINASE"/>
    <property type="match status" value="1"/>
</dbReference>
<dbReference type="STRING" id="1122216.GCA_000423385_01886"/>
<organism evidence="13 14">
    <name type="scientific">Megamonas hypermegale</name>
    <dbReference type="NCBI Taxonomy" id="158847"/>
    <lineage>
        <taxon>Bacteria</taxon>
        <taxon>Bacillati</taxon>
        <taxon>Bacillota</taxon>
        <taxon>Negativicutes</taxon>
        <taxon>Selenomonadales</taxon>
        <taxon>Selenomonadaceae</taxon>
        <taxon>Megamonas</taxon>
    </lineage>
</organism>
<dbReference type="InterPro" id="IPR017593">
    <property type="entry name" value="Allantoinase"/>
</dbReference>
<evidence type="ECO:0000256" key="3">
    <source>
        <dbReference type="ARBA" id="ARBA00004968"/>
    </source>
</evidence>
<dbReference type="EMBL" id="UGPP01000001">
    <property type="protein sequence ID" value="STY70662.1"/>
    <property type="molecule type" value="Genomic_DNA"/>
</dbReference>
<dbReference type="AlphaFoldDB" id="A0A378NQN2"/>
<dbReference type="Gene3D" id="2.30.40.10">
    <property type="entry name" value="Urease, subunit C, domain 1"/>
    <property type="match status" value="1"/>
</dbReference>
<dbReference type="PROSITE" id="PS00483">
    <property type="entry name" value="DIHYDROOROTASE_2"/>
    <property type="match status" value="1"/>
</dbReference>
<dbReference type="GO" id="GO:0005737">
    <property type="term" value="C:cytoplasm"/>
    <property type="evidence" value="ECO:0007669"/>
    <property type="project" value="TreeGrafter"/>
</dbReference>
<keyword evidence="9" id="KW-0479">Metal-binding</keyword>
<evidence type="ECO:0000256" key="2">
    <source>
        <dbReference type="ARBA" id="ARBA00002368"/>
    </source>
</evidence>
<dbReference type="GO" id="GO:0000256">
    <property type="term" value="P:allantoin catabolic process"/>
    <property type="evidence" value="ECO:0007669"/>
    <property type="project" value="InterPro"/>
</dbReference>
<dbReference type="PANTHER" id="PTHR43668:SF2">
    <property type="entry name" value="ALLANTOINASE"/>
    <property type="match status" value="1"/>
</dbReference>
<feature type="domain" description="Amidohydrolase-related" evidence="12">
    <location>
        <begin position="49"/>
        <end position="441"/>
    </location>
</feature>
<dbReference type="InterPro" id="IPR011059">
    <property type="entry name" value="Metal-dep_hydrolase_composite"/>
</dbReference>
<gene>
    <name evidence="13" type="primary">lhyD</name>
    <name evidence="13" type="ORF">NCTC10571_00803</name>
</gene>
<dbReference type="EC" id="3.5.2.5" evidence="8"/>
<keyword evidence="11" id="KW-0862">Zinc</keyword>
<dbReference type="SUPFAM" id="SSF51338">
    <property type="entry name" value="Composite domain of metallo-dependent hydrolases"/>
    <property type="match status" value="1"/>
</dbReference>
<dbReference type="InterPro" id="IPR032466">
    <property type="entry name" value="Metal_Hydrolase"/>
</dbReference>
<dbReference type="InterPro" id="IPR006680">
    <property type="entry name" value="Amidohydro-rel"/>
</dbReference>
<dbReference type="Proteomes" id="UP000255234">
    <property type="component" value="Unassembled WGS sequence"/>
</dbReference>
<comment type="cofactor">
    <cofactor evidence="1">
        <name>Zn(2+)</name>
        <dbReference type="ChEBI" id="CHEBI:29105"/>
    </cofactor>
</comment>
<dbReference type="Gene3D" id="3.20.20.140">
    <property type="entry name" value="Metal-dependent hydrolases"/>
    <property type="match status" value="1"/>
</dbReference>